<dbReference type="InterPro" id="IPR006638">
    <property type="entry name" value="Elp3/MiaA/NifB-like_rSAM"/>
</dbReference>
<feature type="domain" description="Radical SAM core" evidence="6">
    <location>
        <begin position="183"/>
        <end position="412"/>
    </location>
</feature>
<evidence type="ECO:0000256" key="5">
    <source>
        <dbReference type="ARBA" id="ARBA00023014"/>
    </source>
</evidence>
<evidence type="ECO:0000256" key="4">
    <source>
        <dbReference type="ARBA" id="ARBA00023004"/>
    </source>
</evidence>
<dbReference type="PANTHER" id="PTHR43409:SF7">
    <property type="entry name" value="BLL1977 PROTEIN"/>
    <property type="match status" value="1"/>
</dbReference>
<dbReference type="SFLD" id="SFLDG01082">
    <property type="entry name" value="B12-binding_domain_containing"/>
    <property type="match status" value="1"/>
</dbReference>
<dbReference type="GO" id="GO:0046872">
    <property type="term" value="F:metal ion binding"/>
    <property type="evidence" value="ECO:0007669"/>
    <property type="project" value="UniProtKB-KW"/>
</dbReference>
<sequence length="568" mass="63847">MTHPKRSHAKILLTSVFGPYAQDDEYGSRAINPMELYHNQVTRGQGSFSLRRFHRSWGILMIQANISAPCAVLDFPTRETFAQELKAHQYDIVGISAIIVNTGKVQEMCRMVRELSPRSTIVVGGHVAAIPGVEKMLDADHIVKGDGIAWMRGFLGEEVEAPIQHPDLSSGFDLRVMGVKLPETEDTAATIISSVGCPMGCNFCTTSAFFGGKGKILNFYATGEELFKLMEKAEETRGTHNFFIMDENFLLQKKRVMELVTLMKRAGKSWGFNIFSSANAIAKYTYEELVEIGIASIWLGLESPKSNYSKLDGTDTMKLSRELRAHGIVLLGSTIVGLEHHTPANIDEEIEHAVAHETDLHQFMLYTPVPGTPLYFEMAEQGRLLDVNLADIHGQHAFNFEHAAISREQSTRSLARAFERDFERNGPSLFRICRTMFRGWMRYKNHPDRRVRERFGRDAKVLRHAWVGMLQGMEYRLRGSNPAIAMQIGELRKEMQREFGLIAVAAAKVLGPVLWWTSLREEKRLARGKSYEPATMIDRRNWEAVGEAAPMPGMAEVECPAESGSYGD</sequence>
<dbReference type="Gene3D" id="3.20.20.70">
    <property type="entry name" value="Aldolase class I"/>
    <property type="match status" value="1"/>
</dbReference>
<dbReference type="OrthoDB" id="100851at2"/>
<name>Q01R21_SOLUE</name>
<dbReference type="PANTHER" id="PTHR43409">
    <property type="entry name" value="ANAEROBIC MAGNESIUM-PROTOPORPHYRIN IX MONOMETHYL ESTER CYCLASE-RELATED"/>
    <property type="match status" value="1"/>
</dbReference>
<accession>Q01R21</accession>
<dbReference type="InterPro" id="IPR006158">
    <property type="entry name" value="Cobalamin-bd"/>
</dbReference>
<dbReference type="PROSITE" id="PS51918">
    <property type="entry name" value="RADICAL_SAM"/>
    <property type="match status" value="1"/>
</dbReference>
<evidence type="ECO:0000256" key="3">
    <source>
        <dbReference type="ARBA" id="ARBA00022723"/>
    </source>
</evidence>
<dbReference type="CDD" id="cd01335">
    <property type="entry name" value="Radical_SAM"/>
    <property type="match status" value="1"/>
</dbReference>
<dbReference type="HOGENOM" id="CLU_509712_0_0_0"/>
<dbReference type="SUPFAM" id="SSF52242">
    <property type="entry name" value="Cobalamin (vitamin B12)-binding domain"/>
    <property type="match status" value="1"/>
</dbReference>
<dbReference type="AlphaFoldDB" id="Q01R21"/>
<dbReference type="InterPro" id="IPR058240">
    <property type="entry name" value="rSAM_sf"/>
</dbReference>
<reference evidence="7" key="1">
    <citation type="submission" date="2006-10" db="EMBL/GenBank/DDBJ databases">
        <title>Complete sequence of Solibacter usitatus Ellin6076.</title>
        <authorList>
            <consortium name="US DOE Joint Genome Institute"/>
            <person name="Copeland A."/>
            <person name="Lucas S."/>
            <person name="Lapidus A."/>
            <person name="Barry K."/>
            <person name="Detter J.C."/>
            <person name="Glavina del Rio T."/>
            <person name="Hammon N."/>
            <person name="Israni S."/>
            <person name="Dalin E."/>
            <person name="Tice H."/>
            <person name="Pitluck S."/>
            <person name="Thompson L.S."/>
            <person name="Brettin T."/>
            <person name="Bruce D."/>
            <person name="Han C."/>
            <person name="Tapia R."/>
            <person name="Gilna P."/>
            <person name="Schmutz J."/>
            <person name="Larimer F."/>
            <person name="Land M."/>
            <person name="Hauser L."/>
            <person name="Kyrpides N."/>
            <person name="Mikhailova N."/>
            <person name="Janssen P.H."/>
            <person name="Kuske C.R."/>
            <person name="Richardson P."/>
        </authorList>
    </citation>
    <scope>NUCLEOTIDE SEQUENCE</scope>
    <source>
        <strain evidence="7">Ellin6076</strain>
    </source>
</reference>
<keyword evidence="3" id="KW-0479">Metal-binding</keyword>
<keyword evidence="2" id="KW-0949">S-adenosyl-L-methionine</keyword>
<dbReference type="SUPFAM" id="SSF102114">
    <property type="entry name" value="Radical SAM enzymes"/>
    <property type="match status" value="1"/>
</dbReference>
<dbReference type="GO" id="GO:0003824">
    <property type="term" value="F:catalytic activity"/>
    <property type="evidence" value="ECO:0007669"/>
    <property type="project" value="InterPro"/>
</dbReference>
<dbReference type="Gene3D" id="3.40.50.280">
    <property type="entry name" value="Cobalamin-binding domain"/>
    <property type="match status" value="1"/>
</dbReference>
<evidence type="ECO:0000256" key="1">
    <source>
        <dbReference type="ARBA" id="ARBA00001966"/>
    </source>
</evidence>
<gene>
    <name evidence="7" type="ordered locus">Acid_6986</name>
</gene>
<dbReference type="eggNOG" id="COG1032">
    <property type="taxonomic scope" value="Bacteria"/>
</dbReference>
<keyword evidence="5" id="KW-0411">Iron-sulfur</keyword>
<evidence type="ECO:0000259" key="6">
    <source>
        <dbReference type="PROSITE" id="PS51918"/>
    </source>
</evidence>
<dbReference type="SMART" id="SM00729">
    <property type="entry name" value="Elp3"/>
    <property type="match status" value="1"/>
</dbReference>
<organism evidence="7">
    <name type="scientific">Solibacter usitatus (strain Ellin6076)</name>
    <dbReference type="NCBI Taxonomy" id="234267"/>
    <lineage>
        <taxon>Bacteria</taxon>
        <taxon>Pseudomonadati</taxon>
        <taxon>Acidobacteriota</taxon>
        <taxon>Terriglobia</taxon>
        <taxon>Bryobacterales</taxon>
        <taxon>Solibacteraceae</taxon>
        <taxon>Candidatus Solibacter</taxon>
    </lineage>
</organism>
<comment type="cofactor">
    <cofactor evidence="1">
        <name>[4Fe-4S] cluster</name>
        <dbReference type="ChEBI" id="CHEBI:49883"/>
    </cofactor>
</comment>
<dbReference type="Pfam" id="PF04055">
    <property type="entry name" value="Radical_SAM"/>
    <property type="match status" value="1"/>
</dbReference>
<dbReference type="InterPro" id="IPR007197">
    <property type="entry name" value="rSAM"/>
</dbReference>
<dbReference type="STRING" id="234267.Acid_6986"/>
<dbReference type="InterPro" id="IPR013785">
    <property type="entry name" value="Aldolase_TIM"/>
</dbReference>
<keyword evidence="4" id="KW-0408">Iron</keyword>
<proteinExistence type="predicted"/>
<dbReference type="Pfam" id="PF02310">
    <property type="entry name" value="B12-binding"/>
    <property type="match status" value="1"/>
</dbReference>
<dbReference type="KEGG" id="sus:Acid_6986"/>
<evidence type="ECO:0000313" key="7">
    <source>
        <dbReference type="EMBL" id="ABJ87899.1"/>
    </source>
</evidence>
<dbReference type="InParanoid" id="Q01R21"/>
<dbReference type="InterPro" id="IPR036724">
    <property type="entry name" value="Cobalamin-bd_sf"/>
</dbReference>
<dbReference type="GO" id="GO:0051536">
    <property type="term" value="F:iron-sulfur cluster binding"/>
    <property type="evidence" value="ECO:0007669"/>
    <property type="project" value="UniProtKB-KW"/>
</dbReference>
<protein>
    <submittedName>
        <fullName evidence="7">Radical SAM domain protein</fullName>
    </submittedName>
</protein>
<dbReference type="SFLD" id="SFLDS00029">
    <property type="entry name" value="Radical_SAM"/>
    <property type="match status" value="1"/>
</dbReference>
<dbReference type="GO" id="GO:0031419">
    <property type="term" value="F:cobalamin binding"/>
    <property type="evidence" value="ECO:0007669"/>
    <property type="project" value="InterPro"/>
</dbReference>
<evidence type="ECO:0000256" key="2">
    <source>
        <dbReference type="ARBA" id="ARBA00022691"/>
    </source>
</evidence>
<dbReference type="InterPro" id="IPR051198">
    <property type="entry name" value="BchE-like"/>
</dbReference>
<dbReference type="EMBL" id="CP000473">
    <property type="protein sequence ID" value="ABJ87899.1"/>
    <property type="molecule type" value="Genomic_DNA"/>
</dbReference>